<dbReference type="InterPro" id="IPR008207">
    <property type="entry name" value="Sig_transdc_His_kin_Hpt_dom"/>
</dbReference>
<dbReference type="CDD" id="cd00130">
    <property type="entry name" value="PAS"/>
    <property type="match status" value="2"/>
</dbReference>
<dbReference type="Pfam" id="PF00989">
    <property type="entry name" value="PAS"/>
    <property type="match status" value="1"/>
</dbReference>
<evidence type="ECO:0000259" key="10">
    <source>
        <dbReference type="PROSITE" id="PS50112"/>
    </source>
</evidence>
<dbReference type="InterPro" id="IPR035965">
    <property type="entry name" value="PAS-like_dom_sf"/>
</dbReference>
<dbReference type="SUPFAM" id="SSF55785">
    <property type="entry name" value="PYP-like sensor domain (PAS domain)"/>
    <property type="match status" value="2"/>
</dbReference>
<dbReference type="SUPFAM" id="SSF47384">
    <property type="entry name" value="Homodimeric domain of signal transducing histidine kinase"/>
    <property type="match status" value="1"/>
</dbReference>
<dbReference type="Gene3D" id="3.30.450.20">
    <property type="entry name" value="PAS domain"/>
    <property type="match status" value="2"/>
</dbReference>
<evidence type="ECO:0000256" key="7">
    <source>
        <dbReference type="SAM" id="Phobius"/>
    </source>
</evidence>
<dbReference type="Pfam" id="PF00512">
    <property type="entry name" value="HisKA"/>
    <property type="match status" value="1"/>
</dbReference>
<evidence type="ECO:0000259" key="11">
    <source>
        <dbReference type="PROSITE" id="PS50113"/>
    </source>
</evidence>
<feature type="domain" description="Response regulatory" evidence="9">
    <location>
        <begin position="909"/>
        <end position="1025"/>
    </location>
</feature>
<dbReference type="InterPro" id="IPR003661">
    <property type="entry name" value="HisK_dim/P_dom"/>
</dbReference>
<evidence type="ECO:0000313" key="14">
    <source>
        <dbReference type="Proteomes" id="UP000264605"/>
    </source>
</evidence>
<sequence length="1146" mass="128493">MNFLPLKHYYRSLAVALIVPLLVAFILCLHLYNLKLERSQESRQSSFNNISAQLGHAMHAADGLIDTMFKLYEQPLSYDFDPNWARNVNQFDHYYYQPIKGGVGEIVGQGKFASTAFALTQWRQVLALGPSFNTTLALIQSLQGVAYVNEQGFVYIKRRSTAESELLTSVLDNKFRPSRLNDKALASSAVITVNGHAYFAIGKRRALQSDDYIILIYDLEAISKWLMKIAPSNGEYIFINQDNQVIASSSKILKTAINADDYWPESEINKNTKSHSHLVQPSSDLPIYTRYFESQKALSGPVRYDMFIEFVFLSVFLVMMFSAVFWLSQRIFVKPMTHLMNYLEKHDEGQHTLVNYRIPADWQPWFSRVKRVFTRNEELVQSLQEANKALDSQVQVKSKQLRRSIDAKERHLALLNTMLNNVPDLIYFKNIDGSFLGCNKAYESYIGLPQEKLVGQQLCDISDDNGELSELERQVLQDRQVYQKRLVTNDKTYHLSIAPFYNEHQQLLGTMAIGRDITEQHAALNALQSSEAKLRSAMEYAANGVILLSLDYRVLQMNKAARKIFSLERSDTLSSQYRLDDLFGEQSLDTLKGTLLELLSEKKKVYHFSLPQQEQKCWLQISVSLVWNGEKNPDYFVVHVQDITDLIQAKNDAERATLAKSRFIANLSHEIRTPLNAVLGLIDVIALQGLSLEQRTHAEQAKSAANSLLSLLNRMLDFARAESSQVKLTKAPFSLSDLINYCEGIVAPLCKTKGLEFSVECDEKINSNLRGDQICLQQVLGNLLTNAAKFTEQGSVKLSLNLVEQTSEQQLICFAVKDTGIGISDADQSRLFDAFTQGDESLTRSHQGVGLGLAIVKYEVALMGGEIKLASQRGKGSEFSFCLQLDKTSEPAKKAVVSLPSSADLSGLLVLAVDDNPLNLSIIKSILEQADITVVCADSGEKGIELANCLRPDLIFMDIQMPQMDGCQATRIIRQSFTKEQMPIYALTAHSEAADIEQSVAAGMNKHLTKPIVASTLFLAMSELEVQKQAFFDRTFVLTQFSNNTELVLTMLSKFATMAAQQLLQISTLKTTDELIRVVHNVKGSAGNLGFKRLSACAQQCEAKLKAQGELPELLNDELQWQIKQVIAFIIEQGSTDAKKSQGTDC</sequence>
<evidence type="ECO:0000256" key="1">
    <source>
        <dbReference type="ARBA" id="ARBA00000085"/>
    </source>
</evidence>
<dbReference type="InterPro" id="IPR036641">
    <property type="entry name" value="HPT_dom_sf"/>
</dbReference>
<keyword evidence="13" id="KW-0418">Kinase</keyword>
<dbReference type="SMART" id="SM00086">
    <property type="entry name" value="PAC"/>
    <property type="match status" value="2"/>
</dbReference>
<dbReference type="PANTHER" id="PTHR43719:SF28">
    <property type="entry name" value="PEROXIDE STRESS-ACTIVATED HISTIDINE KINASE MAK1-RELATED"/>
    <property type="match status" value="1"/>
</dbReference>
<dbReference type="EMBL" id="CP032090">
    <property type="protein sequence ID" value="AXV66180.1"/>
    <property type="molecule type" value="Genomic_DNA"/>
</dbReference>
<feature type="domain" description="PAC" evidence="11">
    <location>
        <begin position="477"/>
        <end position="529"/>
    </location>
</feature>
<dbReference type="GeneID" id="99506446"/>
<dbReference type="InterPro" id="IPR003594">
    <property type="entry name" value="HATPase_dom"/>
</dbReference>
<feature type="domain" description="Histidine kinase" evidence="8">
    <location>
        <begin position="666"/>
        <end position="887"/>
    </location>
</feature>
<dbReference type="FunFam" id="3.30.565.10:FF:000010">
    <property type="entry name" value="Sensor histidine kinase RcsC"/>
    <property type="match status" value="1"/>
</dbReference>
<dbReference type="Gene3D" id="1.10.287.130">
    <property type="match status" value="1"/>
</dbReference>
<keyword evidence="13" id="KW-0808">Transferase</keyword>
<feature type="domain" description="HPt" evidence="12">
    <location>
        <begin position="1041"/>
        <end position="1137"/>
    </location>
</feature>
<dbReference type="InterPro" id="IPR036890">
    <property type="entry name" value="HATPase_C_sf"/>
</dbReference>
<gene>
    <name evidence="13" type="ORF">D0907_13285</name>
</gene>
<dbReference type="InterPro" id="IPR005467">
    <property type="entry name" value="His_kinase_dom"/>
</dbReference>
<dbReference type="Pfam" id="PF08448">
    <property type="entry name" value="PAS_4"/>
    <property type="match status" value="1"/>
</dbReference>
<dbReference type="InterPro" id="IPR001610">
    <property type="entry name" value="PAC"/>
</dbReference>
<keyword evidence="4" id="KW-0902">Two-component regulatory system</keyword>
<dbReference type="InterPro" id="IPR050956">
    <property type="entry name" value="2C_system_His_kinase"/>
</dbReference>
<dbReference type="KEGG" id="pdj:D0907_13285"/>
<dbReference type="SUPFAM" id="SSF47226">
    <property type="entry name" value="Histidine-containing phosphotransfer domain, HPT domain"/>
    <property type="match status" value="1"/>
</dbReference>
<dbReference type="PROSITE" id="PS50894">
    <property type="entry name" value="HPT"/>
    <property type="match status" value="1"/>
</dbReference>
<dbReference type="NCBIfam" id="TIGR00229">
    <property type="entry name" value="sensory_box"/>
    <property type="match status" value="2"/>
</dbReference>
<dbReference type="Pfam" id="PF00072">
    <property type="entry name" value="Response_reg"/>
    <property type="match status" value="1"/>
</dbReference>
<dbReference type="Proteomes" id="UP000264605">
    <property type="component" value="Chromosome"/>
</dbReference>
<dbReference type="Pfam" id="PF02518">
    <property type="entry name" value="HATPase_c"/>
    <property type="match status" value="1"/>
</dbReference>
<dbReference type="InterPro" id="IPR000014">
    <property type="entry name" value="PAS"/>
</dbReference>
<evidence type="ECO:0000256" key="4">
    <source>
        <dbReference type="ARBA" id="ARBA00023012"/>
    </source>
</evidence>
<evidence type="ECO:0000256" key="6">
    <source>
        <dbReference type="PROSITE-ProRule" id="PRU00169"/>
    </source>
</evidence>
<dbReference type="Pfam" id="PF01627">
    <property type="entry name" value="Hpt"/>
    <property type="match status" value="1"/>
</dbReference>
<dbReference type="PROSITE" id="PS50113">
    <property type="entry name" value="PAC"/>
    <property type="match status" value="1"/>
</dbReference>
<proteinExistence type="predicted"/>
<dbReference type="AlphaFoldDB" id="A0AAD0S109"/>
<evidence type="ECO:0000313" key="13">
    <source>
        <dbReference type="EMBL" id="AXV66180.1"/>
    </source>
</evidence>
<dbReference type="GO" id="GO:0006355">
    <property type="term" value="P:regulation of DNA-templated transcription"/>
    <property type="evidence" value="ECO:0007669"/>
    <property type="project" value="InterPro"/>
</dbReference>
<dbReference type="CDD" id="cd00082">
    <property type="entry name" value="HisKA"/>
    <property type="match status" value="1"/>
</dbReference>
<dbReference type="InterPro" id="IPR001789">
    <property type="entry name" value="Sig_transdc_resp-reg_receiver"/>
</dbReference>
<dbReference type="Gene3D" id="3.30.565.10">
    <property type="entry name" value="Histidine kinase-like ATPase, C-terminal domain"/>
    <property type="match status" value="1"/>
</dbReference>
<dbReference type="SUPFAM" id="SSF52172">
    <property type="entry name" value="CheY-like"/>
    <property type="match status" value="1"/>
</dbReference>
<dbReference type="SMART" id="SM00388">
    <property type="entry name" value="HisKA"/>
    <property type="match status" value="1"/>
</dbReference>
<dbReference type="InterPro" id="IPR013767">
    <property type="entry name" value="PAS_fold"/>
</dbReference>
<dbReference type="InterPro" id="IPR036097">
    <property type="entry name" value="HisK_dim/P_sf"/>
</dbReference>
<evidence type="ECO:0000259" key="12">
    <source>
        <dbReference type="PROSITE" id="PS50894"/>
    </source>
</evidence>
<dbReference type="Gene3D" id="1.20.120.160">
    <property type="entry name" value="HPT domain"/>
    <property type="match status" value="1"/>
</dbReference>
<feature type="transmembrane region" description="Helical" evidence="7">
    <location>
        <begin position="12"/>
        <end position="34"/>
    </location>
</feature>
<dbReference type="InterPro" id="IPR004358">
    <property type="entry name" value="Sig_transdc_His_kin-like_C"/>
</dbReference>
<feature type="modified residue" description="4-aspartylphosphate" evidence="6">
    <location>
        <position position="958"/>
    </location>
</feature>
<reference evidence="13 14" key="1">
    <citation type="submission" date="2018-08" db="EMBL/GenBank/DDBJ databases">
        <title>Draft genome sequence of Pseudoalteromonas donghaensis HJ51.</title>
        <authorList>
            <person name="Oh J."/>
            <person name="Roh D."/>
        </authorList>
    </citation>
    <scope>NUCLEOTIDE SEQUENCE [LARGE SCALE GENOMIC DNA]</scope>
    <source>
        <strain evidence="13 14">HJ51</strain>
    </source>
</reference>
<name>A0AAD0S109_9GAMM</name>
<keyword evidence="7" id="KW-0472">Membrane</keyword>
<keyword evidence="7" id="KW-1133">Transmembrane helix</keyword>
<dbReference type="GO" id="GO:0000155">
    <property type="term" value="F:phosphorelay sensor kinase activity"/>
    <property type="evidence" value="ECO:0007669"/>
    <property type="project" value="InterPro"/>
</dbReference>
<keyword evidence="7" id="KW-0812">Transmembrane</keyword>
<keyword evidence="3 6" id="KW-0597">Phosphoprotein</keyword>
<dbReference type="PROSITE" id="PS50112">
    <property type="entry name" value="PAS"/>
    <property type="match status" value="2"/>
</dbReference>
<dbReference type="InterPro" id="IPR000700">
    <property type="entry name" value="PAS-assoc_C"/>
</dbReference>
<dbReference type="InterPro" id="IPR011006">
    <property type="entry name" value="CheY-like_superfamily"/>
</dbReference>
<dbReference type="PANTHER" id="PTHR43719">
    <property type="entry name" value="TWO-COMPONENT HISTIDINE KINASE"/>
    <property type="match status" value="1"/>
</dbReference>
<dbReference type="PROSITE" id="PS50110">
    <property type="entry name" value="RESPONSE_REGULATORY"/>
    <property type="match status" value="1"/>
</dbReference>
<evidence type="ECO:0000256" key="5">
    <source>
        <dbReference type="PROSITE-ProRule" id="PRU00110"/>
    </source>
</evidence>
<feature type="transmembrane region" description="Helical" evidence="7">
    <location>
        <begin position="306"/>
        <end position="327"/>
    </location>
</feature>
<evidence type="ECO:0000256" key="2">
    <source>
        <dbReference type="ARBA" id="ARBA00012438"/>
    </source>
</evidence>
<dbReference type="RefSeq" id="WP_065979679.1">
    <property type="nucleotide sequence ID" value="NZ_CP032090.1"/>
</dbReference>
<organism evidence="13 14">
    <name type="scientific">Pseudoalteromonas lipolytica</name>
    <dbReference type="NCBI Taxonomy" id="570156"/>
    <lineage>
        <taxon>Bacteria</taxon>
        <taxon>Pseudomonadati</taxon>
        <taxon>Pseudomonadota</taxon>
        <taxon>Gammaproteobacteria</taxon>
        <taxon>Alteromonadales</taxon>
        <taxon>Pseudoalteromonadaceae</taxon>
        <taxon>Pseudoalteromonas</taxon>
    </lineage>
</organism>
<dbReference type="SMART" id="SM00448">
    <property type="entry name" value="REC"/>
    <property type="match status" value="1"/>
</dbReference>
<dbReference type="EC" id="2.7.13.3" evidence="2"/>
<dbReference type="SUPFAM" id="SSF55874">
    <property type="entry name" value="ATPase domain of HSP90 chaperone/DNA topoisomerase II/histidine kinase"/>
    <property type="match status" value="1"/>
</dbReference>
<dbReference type="InterPro" id="IPR013656">
    <property type="entry name" value="PAS_4"/>
</dbReference>
<protein>
    <recommendedName>
        <fullName evidence="2">histidine kinase</fullName>
        <ecNumber evidence="2">2.7.13.3</ecNumber>
    </recommendedName>
</protein>
<dbReference type="PROSITE" id="PS50109">
    <property type="entry name" value="HIS_KIN"/>
    <property type="match status" value="1"/>
</dbReference>
<evidence type="ECO:0000256" key="3">
    <source>
        <dbReference type="ARBA" id="ARBA00022553"/>
    </source>
</evidence>
<accession>A0AAD0S109</accession>
<evidence type="ECO:0000259" key="8">
    <source>
        <dbReference type="PROSITE" id="PS50109"/>
    </source>
</evidence>
<comment type="catalytic activity">
    <reaction evidence="1">
        <text>ATP + protein L-histidine = ADP + protein N-phospho-L-histidine.</text>
        <dbReference type="EC" id="2.7.13.3"/>
    </reaction>
</comment>
<feature type="domain" description="PAS" evidence="10">
    <location>
        <begin position="530"/>
        <end position="602"/>
    </location>
</feature>
<dbReference type="CDD" id="cd17546">
    <property type="entry name" value="REC_hyHK_CKI1_RcsC-like"/>
    <property type="match status" value="1"/>
</dbReference>
<dbReference type="PRINTS" id="PR00344">
    <property type="entry name" value="BCTRLSENSOR"/>
</dbReference>
<dbReference type="SMART" id="SM00091">
    <property type="entry name" value="PAS"/>
    <property type="match status" value="2"/>
</dbReference>
<feature type="modified residue" description="Phosphohistidine" evidence="5">
    <location>
        <position position="1080"/>
    </location>
</feature>
<evidence type="ECO:0000259" key="9">
    <source>
        <dbReference type="PROSITE" id="PS50110"/>
    </source>
</evidence>
<dbReference type="Gene3D" id="3.40.50.2300">
    <property type="match status" value="1"/>
</dbReference>
<dbReference type="SMART" id="SM00387">
    <property type="entry name" value="HATPase_c"/>
    <property type="match status" value="1"/>
</dbReference>
<feature type="domain" description="PAS" evidence="10">
    <location>
        <begin position="411"/>
        <end position="458"/>
    </location>
</feature>
<dbReference type="CDD" id="cd16922">
    <property type="entry name" value="HATPase_EvgS-ArcB-TorS-like"/>
    <property type="match status" value="1"/>
</dbReference>